<dbReference type="SUPFAM" id="SSF55961">
    <property type="entry name" value="Bet v1-like"/>
    <property type="match status" value="1"/>
</dbReference>
<evidence type="ECO:0000313" key="1">
    <source>
        <dbReference type="EMBL" id="SNY45362.1"/>
    </source>
</evidence>
<evidence type="ECO:0000313" key="2">
    <source>
        <dbReference type="Proteomes" id="UP000219612"/>
    </source>
</evidence>
<evidence type="ECO:0008006" key="3">
    <source>
        <dbReference type="Google" id="ProtNLM"/>
    </source>
</evidence>
<dbReference type="Gene3D" id="3.30.530.20">
    <property type="match status" value="1"/>
</dbReference>
<dbReference type="Proteomes" id="UP000219612">
    <property type="component" value="Unassembled WGS sequence"/>
</dbReference>
<keyword evidence="2" id="KW-1185">Reference proteome</keyword>
<dbReference type="RefSeq" id="WP_097321391.1">
    <property type="nucleotide sequence ID" value="NZ_OBDY01000007.1"/>
</dbReference>
<dbReference type="EMBL" id="OBDY01000007">
    <property type="protein sequence ID" value="SNY45362.1"/>
    <property type="molecule type" value="Genomic_DNA"/>
</dbReference>
<sequence length="234" mass="25740">MGKDYEIHLDTTVDTDPEHVWDAIATGPGISSWYIGKTETDNDTVRTAFGRTAFPTATVTSNDPPHHFAYRTDTTPDGRFQAFDFLIEGNDRSATTLRAVTSGFLPGDDWADEYEAMSHGIALFNATLTTYLQHFPGRTATPVTAFGPPVTDWPAAWTALHKTLGLPPQPRPGDHTHDGGEVYHASHHTLGIRTPDALHRYIRGFRGPMIAAHELFDPTATTDPGHWAQLLRPA</sequence>
<protein>
    <recommendedName>
        <fullName evidence="3">Activator of Hsp90 ATPase homolog 1-like protein</fullName>
    </recommendedName>
</protein>
<name>A0A285IBL8_9ACTN</name>
<reference evidence="1 2" key="1">
    <citation type="submission" date="2017-09" db="EMBL/GenBank/DDBJ databases">
        <authorList>
            <person name="Ehlers B."/>
            <person name="Leendertz F.H."/>
        </authorList>
    </citation>
    <scope>NUCLEOTIDE SEQUENCE [LARGE SCALE GENOMIC DNA]</scope>
    <source>
        <strain evidence="1 2">CGMCC 4.6857</strain>
    </source>
</reference>
<gene>
    <name evidence="1" type="ORF">SAMN05421748_107216</name>
</gene>
<dbReference type="OrthoDB" id="8417725at2"/>
<organism evidence="1 2">
    <name type="scientific">Paractinoplanes atraurantiacus</name>
    <dbReference type="NCBI Taxonomy" id="1036182"/>
    <lineage>
        <taxon>Bacteria</taxon>
        <taxon>Bacillati</taxon>
        <taxon>Actinomycetota</taxon>
        <taxon>Actinomycetes</taxon>
        <taxon>Micromonosporales</taxon>
        <taxon>Micromonosporaceae</taxon>
        <taxon>Paractinoplanes</taxon>
    </lineage>
</organism>
<accession>A0A285IBL8</accession>
<dbReference type="AlphaFoldDB" id="A0A285IBL8"/>
<proteinExistence type="predicted"/>
<dbReference type="InterPro" id="IPR023393">
    <property type="entry name" value="START-like_dom_sf"/>
</dbReference>